<dbReference type="EMBL" id="CP006643">
    <property type="protein sequence ID" value="AGX06351.1"/>
    <property type="molecule type" value="Genomic_DNA"/>
</dbReference>
<feature type="transmembrane region" description="Helical" evidence="6">
    <location>
        <begin position="21"/>
        <end position="38"/>
    </location>
</feature>
<dbReference type="Gene3D" id="1.20.1740.10">
    <property type="entry name" value="Amino acid/polyamine transporter I"/>
    <property type="match status" value="1"/>
</dbReference>
<feature type="transmembrane region" description="Helical" evidence="6">
    <location>
        <begin position="50"/>
        <end position="71"/>
    </location>
</feature>
<keyword evidence="8" id="KW-1185">Reference proteome</keyword>
<dbReference type="InterPro" id="IPR001046">
    <property type="entry name" value="NRAMP_fam"/>
</dbReference>
<feature type="transmembrane region" description="Helical" evidence="6">
    <location>
        <begin position="92"/>
        <end position="112"/>
    </location>
</feature>
<dbReference type="KEGG" id="bif:N288_22560"/>
<dbReference type="GO" id="GO:0034755">
    <property type="term" value="P:iron ion transmembrane transport"/>
    <property type="evidence" value="ECO:0007669"/>
    <property type="project" value="TreeGrafter"/>
</dbReference>
<keyword evidence="5 6" id="KW-0472">Membrane</keyword>
<organism evidence="7 8">
    <name type="scientific">Bacillus infantis NRRL B-14911</name>
    <dbReference type="NCBI Taxonomy" id="1367477"/>
    <lineage>
        <taxon>Bacteria</taxon>
        <taxon>Bacillati</taxon>
        <taxon>Bacillota</taxon>
        <taxon>Bacilli</taxon>
        <taxon>Bacillales</taxon>
        <taxon>Bacillaceae</taxon>
        <taxon>Bacillus</taxon>
    </lineage>
</organism>
<dbReference type="STRING" id="1367477.N288_22560"/>
<comment type="subcellular location">
    <subcellularLocation>
        <location evidence="1">Membrane</location>
        <topology evidence="1">Multi-pass membrane protein</topology>
    </subcellularLocation>
</comment>
<keyword evidence="2" id="KW-0813">Transport</keyword>
<feature type="transmembrane region" description="Helical" evidence="6">
    <location>
        <begin position="354"/>
        <end position="376"/>
    </location>
</feature>
<dbReference type="PANTHER" id="PTHR11706:SF33">
    <property type="entry name" value="NATURAL RESISTANCE-ASSOCIATED MACROPHAGE PROTEIN 2"/>
    <property type="match status" value="1"/>
</dbReference>
<dbReference type="HOGENOM" id="CLU_020088_6_3_9"/>
<protein>
    <submittedName>
        <fullName evidence="7">Manganese transporter</fullName>
    </submittedName>
</protein>
<evidence type="ECO:0000313" key="7">
    <source>
        <dbReference type="EMBL" id="AGX06351.1"/>
    </source>
</evidence>
<dbReference type="GO" id="GO:0015086">
    <property type="term" value="F:cadmium ion transmembrane transporter activity"/>
    <property type="evidence" value="ECO:0007669"/>
    <property type="project" value="TreeGrafter"/>
</dbReference>
<evidence type="ECO:0000256" key="6">
    <source>
        <dbReference type="SAM" id="Phobius"/>
    </source>
</evidence>
<feature type="transmembrane region" description="Helical" evidence="6">
    <location>
        <begin position="388"/>
        <end position="414"/>
    </location>
</feature>
<evidence type="ECO:0000313" key="8">
    <source>
        <dbReference type="Proteomes" id="UP000017805"/>
    </source>
</evidence>
<dbReference type="GO" id="GO:0005886">
    <property type="term" value="C:plasma membrane"/>
    <property type="evidence" value="ECO:0007669"/>
    <property type="project" value="TreeGrafter"/>
</dbReference>
<proteinExistence type="predicted"/>
<reference evidence="7 8" key="1">
    <citation type="submission" date="2013-07" db="EMBL/GenBank/DDBJ databases">
        <title>Complete genome sequence of Bacillus infantis NRRL B-14911 that has potential to induce cardiac disease by antigenic mimicry.</title>
        <authorList>
            <person name="Massilamany C."/>
            <person name="Smith T.P.L."/>
            <person name="Loy J.D."/>
            <person name="Barletta R."/>
            <person name="Reddy J."/>
        </authorList>
    </citation>
    <scope>NUCLEOTIDE SEQUENCE [LARGE SCALE GENOMIC DNA]</scope>
    <source>
        <strain evidence="7 8">NRRL B-14911</strain>
    </source>
</reference>
<keyword evidence="4 6" id="KW-1133">Transmembrane helix</keyword>
<name>U5LI50_9BACI</name>
<dbReference type="Pfam" id="PF01566">
    <property type="entry name" value="Nramp"/>
    <property type="match status" value="1"/>
</dbReference>
<evidence type="ECO:0000256" key="5">
    <source>
        <dbReference type="ARBA" id="ARBA00023136"/>
    </source>
</evidence>
<dbReference type="RefSeq" id="WP_022544435.1">
    <property type="nucleotide sequence ID" value="NC_022524.1"/>
</dbReference>
<gene>
    <name evidence="7" type="ORF">N288_22560</name>
</gene>
<evidence type="ECO:0000256" key="1">
    <source>
        <dbReference type="ARBA" id="ARBA00004141"/>
    </source>
</evidence>
<dbReference type="GO" id="GO:0005384">
    <property type="term" value="F:manganese ion transmembrane transporter activity"/>
    <property type="evidence" value="ECO:0007669"/>
    <property type="project" value="TreeGrafter"/>
</dbReference>
<feature type="transmembrane region" description="Helical" evidence="6">
    <location>
        <begin position="160"/>
        <end position="178"/>
    </location>
</feature>
<feature type="transmembrane region" description="Helical" evidence="6">
    <location>
        <begin position="198"/>
        <end position="219"/>
    </location>
</feature>
<feature type="transmembrane region" description="Helical" evidence="6">
    <location>
        <begin position="239"/>
        <end position="260"/>
    </location>
</feature>
<accession>U5LI50</accession>
<evidence type="ECO:0000256" key="2">
    <source>
        <dbReference type="ARBA" id="ARBA00022448"/>
    </source>
</evidence>
<feature type="transmembrane region" description="Helical" evidence="6">
    <location>
        <begin position="330"/>
        <end position="348"/>
    </location>
</feature>
<dbReference type="PATRIC" id="fig|1367477.3.peg.4505"/>
<feature type="transmembrane region" description="Helical" evidence="6">
    <location>
        <begin position="132"/>
        <end position="148"/>
    </location>
</feature>
<evidence type="ECO:0000256" key="4">
    <source>
        <dbReference type="ARBA" id="ARBA00022989"/>
    </source>
</evidence>
<dbReference type="NCBIfam" id="NF037982">
    <property type="entry name" value="Nramp_1"/>
    <property type="match status" value="1"/>
</dbReference>
<dbReference type="AlphaFoldDB" id="U5LI50"/>
<dbReference type="Proteomes" id="UP000017805">
    <property type="component" value="Chromosome"/>
</dbReference>
<dbReference type="PANTHER" id="PTHR11706">
    <property type="entry name" value="SOLUTE CARRIER PROTEIN FAMILY 11 MEMBER"/>
    <property type="match status" value="1"/>
</dbReference>
<sequence>METGVTKSKSAPAQGLEKKKGFLNQLGPAFITSALVLGPGSLTLSSKIGAIYGMQLIWALVIVVIFMMIFTEMSTRIGLAANESFIQVMKKKWGRTASLLIGIGAFLVTASFQAGNALGSGLAVSSVTGTSASLWIIIVTLLGVAFLFSKNFYQILEKLMLGLVVLMLVSFAITLILVKPSFTEMLAGFVPIIPDGSLPLIIAITATSFSIVGACYQSYLVQEKGWKLEHRSSGMRETYLGIFILGLISLMIMLCAAAILKPQGIVVNSVSDMGLALEPLYGNWAAILFMLGLFGASFSSLMGNATIGGALLSDGLGLGSKLTSKSVKGFIILVMAFGSLVGIIFGSAPVNMIIFAQAITIVIVPFIAIAILSVANDEKIMGSMKNTLWKNVLGIAGLAVLILLAINNIITIFFK</sequence>
<dbReference type="OrthoDB" id="9787548at2"/>
<feature type="transmembrane region" description="Helical" evidence="6">
    <location>
        <begin position="280"/>
        <end position="301"/>
    </location>
</feature>
<evidence type="ECO:0000256" key="3">
    <source>
        <dbReference type="ARBA" id="ARBA00022692"/>
    </source>
</evidence>
<keyword evidence="3 6" id="KW-0812">Transmembrane</keyword>